<gene>
    <name evidence="1" type="ORF">RHP51_19315</name>
</gene>
<reference evidence="1 2" key="1">
    <citation type="submission" date="2023-09" db="EMBL/GenBank/DDBJ databases">
        <title>Thalassobella suaedae gen. nov., sp. nov., a marine bacterium of the family Flavobacteriaceae isolated from a halophyte Suaeda japonica.</title>
        <authorList>
            <person name="Lee S.Y."/>
            <person name="Hwang C.Y."/>
        </authorList>
    </citation>
    <scope>NUCLEOTIDE SEQUENCE [LARGE SCALE GENOMIC DNA]</scope>
    <source>
        <strain evidence="1 2">HL-DH14</strain>
    </source>
</reference>
<dbReference type="PANTHER" id="PTHR31339">
    <property type="entry name" value="PECTIN LYASE-RELATED"/>
    <property type="match status" value="1"/>
</dbReference>
<dbReference type="InterPro" id="IPR051801">
    <property type="entry name" value="GH28_Enzymes"/>
</dbReference>
<sequence length="104" mass="11362">MKNIQLHTFLVLIILAITLPISAQKNIISINETNIYEGIEFSMPKVNTTSFPDYQVSITDFGAITGGIVKNTDAFAKAINDVSIKGGGQIIVPRGIWLTGTYYI</sequence>
<dbReference type="SUPFAM" id="SSF51126">
    <property type="entry name" value="Pectin lyase-like"/>
    <property type="match status" value="1"/>
</dbReference>
<name>A0ABY9XTA9_9FLAO</name>
<evidence type="ECO:0000313" key="2">
    <source>
        <dbReference type="Proteomes" id="UP001302806"/>
    </source>
</evidence>
<dbReference type="Proteomes" id="UP001302806">
    <property type="component" value="Chromosome"/>
</dbReference>
<proteinExistence type="predicted"/>
<protein>
    <recommendedName>
        <fullName evidence="3">Glycoside hydrolase family 28 protein</fullName>
    </recommendedName>
</protein>
<dbReference type="Gene3D" id="2.160.20.10">
    <property type="entry name" value="Single-stranded right-handed beta-helix, Pectin lyase-like"/>
    <property type="match status" value="1"/>
</dbReference>
<accession>A0ABY9XTA9</accession>
<dbReference type="PANTHER" id="PTHR31339:SF9">
    <property type="entry name" value="PLASMIN AND FIBRONECTIN-BINDING PROTEIN A"/>
    <property type="match status" value="1"/>
</dbReference>
<dbReference type="InterPro" id="IPR011050">
    <property type="entry name" value="Pectin_lyase_fold/virulence"/>
</dbReference>
<evidence type="ECO:0008006" key="3">
    <source>
        <dbReference type="Google" id="ProtNLM"/>
    </source>
</evidence>
<dbReference type="EMBL" id="CP134537">
    <property type="protein sequence ID" value="WNH09137.1"/>
    <property type="molecule type" value="Genomic_DNA"/>
</dbReference>
<dbReference type="RefSeq" id="WP_415865661.1">
    <property type="nucleotide sequence ID" value="NZ_CP134537.1"/>
</dbReference>
<dbReference type="InterPro" id="IPR012334">
    <property type="entry name" value="Pectin_lyas_fold"/>
</dbReference>
<organism evidence="1 2">
    <name type="scientific">Thalassobellus suaedae</name>
    <dbReference type="NCBI Taxonomy" id="3074124"/>
    <lineage>
        <taxon>Bacteria</taxon>
        <taxon>Pseudomonadati</taxon>
        <taxon>Bacteroidota</taxon>
        <taxon>Flavobacteriia</taxon>
        <taxon>Flavobacteriales</taxon>
        <taxon>Flavobacteriaceae</taxon>
        <taxon>Thalassobellus</taxon>
    </lineage>
</organism>
<evidence type="ECO:0000313" key="1">
    <source>
        <dbReference type="EMBL" id="WNH09137.1"/>
    </source>
</evidence>